<evidence type="ECO:0000313" key="1">
    <source>
        <dbReference type="EMBL" id="PBK72021.1"/>
    </source>
</evidence>
<name>A0A2H3BM95_9AGAR</name>
<dbReference type="EMBL" id="KZ293423">
    <property type="protein sequence ID" value="PBK72021.1"/>
    <property type="molecule type" value="Genomic_DNA"/>
</dbReference>
<proteinExistence type="predicted"/>
<evidence type="ECO:0000313" key="2">
    <source>
        <dbReference type="Proteomes" id="UP000218334"/>
    </source>
</evidence>
<accession>A0A2H3BM95</accession>
<protein>
    <submittedName>
        <fullName evidence="1">Uncharacterized protein</fullName>
    </submittedName>
</protein>
<organism evidence="1 2">
    <name type="scientific">Armillaria solidipes</name>
    <dbReference type="NCBI Taxonomy" id="1076256"/>
    <lineage>
        <taxon>Eukaryota</taxon>
        <taxon>Fungi</taxon>
        <taxon>Dikarya</taxon>
        <taxon>Basidiomycota</taxon>
        <taxon>Agaricomycotina</taxon>
        <taxon>Agaricomycetes</taxon>
        <taxon>Agaricomycetidae</taxon>
        <taxon>Agaricales</taxon>
        <taxon>Marasmiineae</taxon>
        <taxon>Physalacriaceae</taxon>
        <taxon>Armillaria</taxon>
    </lineage>
</organism>
<sequence length="173" mass="19536">MAGLLTLIAESEGSPMSDVLRAERFLKAFQSSFLGGRQELLDLRSWLQELPSWTDKNFGAYHWTDHDPRDNNVHYIPYQAPSTHTRRRSIFPRVPRLSSIAVTRIYQKVFGTYFRSDILPTTSSRQVEHRNCAITNTKASDTARVPVFTASVDGLSMAIFGGSRANHAVEDYA</sequence>
<gene>
    <name evidence="1" type="ORF">ARMSODRAFT_797750</name>
</gene>
<dbReference type="Proteomes" id="UP000218334">
    <property type="component" value="Unassembled WGS sequence"/>
</dbReference>
<dbReference type="AlphaFoldDB" id="A0A2H3BM95"/>
<reference evidence="2" key="1">
    <citation type="journal article" date="2017" name="Nat. Ecol. Evol.">
        <title>Genome expansion and lineage-specific genetic innovations in the forest pathogenic fungi Armillaria.</title>
        <authorList>
            <person name="Sipos G."/>
            <person name="Prasanna A.N."/>
            <person name="Walter M.C."/>
            <person name="O'Connor E."/>
            <person name="Balint B."/>
            <person name="Krizsan K."/>
            <person name="Kiss B."/>
            <person name="Hess J."/>
            <person name="Varga T."/>
            <person name="Slot J."/>
            <person name="Riley R."/>
            <person name="Boka B."/>
            <person name="Rigling D."/>
            <person name="Barry K."/>
            <person name="Lee J."/>
            <person name="Mihaltcheva S."/>
            <person name="LaButti K."/>
            <person name="Lipzen A."/>
            <person name="Waldron R."/>
            <person name="Moloney N.M."/>
            <person name="Sperisen C."/>
            <person name="Kredics L."/>
            <person name="Vagvoelgyi C."/>
            <person name="Patrignani A."/>
            <person name="Fitzpatrick D."/>
            <person name="Nagy I."/>
            <person name="Doyle S."/>
            <person name="Anderson J.B."/>
            <person name="Grigoriev I.V."/>
            <person name="Gueldener U."/>
            <person name="Muensterkoetter M."/>
            <person name="Nagy L.G."/>
        </authorList>
    </citation>
    <scope>NUCLEOTIDE SEQUENCE [LARGE SCALE GENOMIC DNA]</scope>
    <source>
        <strain evidence="2">28-4</strain>
    </source>
</reference>
<keyword evidence="2" id="KW-1185">Reference proteome</keyword>